<evidence type="ECO:0000256" key="7">
    <source>
        <dbReference type="ARBA" id="ARBA00031484"/>
    </source>
</evidence>
<dbReference type="SUPFAM" id="SSF109998">
    <property type="entry name" value="Triger factor/SurA peptide-binding domain-like"/>
    <property type="match status" value="1"/>
</dbReference>
<dbReference type="SUPFAM" id="SSF54534">
    <property type="entry name" value="FKBP-like"/>
    <property type="match status" value="1"/>
</dbReference>
<dbReference type="AlphaFoldDB" id="A0A2T5V5W3"/>
<comment type="catalytic activity">
    <reaction evidence="1">
        <text>[protein]-peptidylproline (omega=180) = [protein]-peptidylproline (omega=0)</text>
        <dbReference type="Rhea" id="RHEA:16237"/>
        <dbReference type="Rhea" id="RHEA-COMP:10747"/>
        <dbReference type="Rhea" id="RHEA-COMP:10748"/>
        <dbReference type="ChEBI" id="CHEBI:83833"/>
        <dbReference type="ChEBI" id="CHEBI:83834"/>
        <dbReference type="EC" id="5.2.1.8"/>
    </reaction>
</comment>
<evidence type="ECO:0000256" key="5">
    <source>
        <dbReference type="ARBA" id="ARBA00023110"/>
    </source>
</evidence>
<accession>A0A2T5V5W3</accession>
<sequence length="305" mass="33217">MFHTLRAGKLGAVKPGTAVMRPLIAGCMIALFAAAPLRAAEDGDKVVATVNGETITEADVAIAAQDYAQDLAQVPEAVRRNLLVGVLVDMHVLADASLKEGRDAEPGVKRALEYARLRTLRDSYFNDKNTLEPDEAALKKLYDEQYGDFKGPEEVHARHILVKTEDEAKAIIKELDTGKDFAELAKEKSTGPSGPNGGDLGYFTKDRMVAEFADAAFDMKPGTYSKEPVKTQFGWHVIKVEDKRQQPAPTFDAVKNQLRADAIRAKYNEVMEDLKAKADIKVMDEAAKAPADGDADADGEKPAEK</sequence>
<dbReference type="InterPro" id="IPR050245">
    <property type="entry name" value="PrsA_foldase"/>
</dbReference>
<dbReference type="Pfam" id="PF13616">
    <property type="entry name" value="Rotamase_3"/>
    <property type="match status" value="1"/>
</dbReference>
<organism evidence="10 11">
    <name type="scientific">Breoghania corrubedonensis</name>
    <dbReference type="NCBI Taxonomy" id="665038"/>
    <lineage>
        <taxon>Bacteria</taxon>
        <taxon>Pseudomonadati</taxon>
        <taxon>Pseudomonadota</taxon>
        <taxon>Alphaproteobacteria</taxon>
        <taxon>Hyphomicrobiales</taxon>
        <taxon>Stappiaceae</taxon>
        <taxon>Breoghania</taxon>
    </lineage>
</organism>
<evidence type="ECO:0000313" key="10">
    <source>
        <dbReference type="EMBL" id="PTW59145.1"/>
    </source>
</evidence>
<dbReference type="PROSITE" id="PS01096">
    <property type="entry name" value="PPIC_PPIASE_1"/>
    <property type="match status" value="1"/>
</dbReference>
<keyword evidence="8 10" id="KW-0413">Isomerase</keyword>
<dbReference type="InterPro" id="IPR027304">
    <property type="entry name" value="Trigger_fact/SurA_dom_sf"/>
</dbReference>
<dbReference type="InterPro" id="IPR046357">
    <property type="entry name" value="PPIase_dom_sf"/>
</dbReference>
<dbReference type="PANTHER" id="PTHR47245">
    <property type="entry name" value="PEPTIDYLPROLYL ISOMERASE"/>
    <property type="match status" value="1"/>
</dbReference>
<proteinExistence type="inferred from homology"/>
<evidence type="ECO:0000259" key="9">
    <source>
        <dbReference type="PROSITE" id="PS50198"/>
    </source>
</evidence>
<dbReference type="PROSITE" id="PS50198">
    <property type="entry name" value="PPIC_PPIASE_2"/>
    <property type="match status" value="1"/>
</dbReference>
<evidence type="ECO:0000313" key="11">
    <source>
        <dbReference type="Proteomes" id="UP000244081"/>
    </source>
</evidence>
<dbReference type="Gene3D" id="3.10.50.40">
    <property type="match status" value="1"/>
</dbReference>
<dbReference type="Proteomes" id="UP000244081">
    <property type="component" value="Unassembled WGS sequence"/>
</dbReference>
<name>A0A2T5V5W3_9HYPH</name>
<evidence type="ECO:0000256" key="2">
    <source>
        <dbReference type="ARBA" id="ARBA00007656"/>
    </source>
</evidence>
<gene>
    <name evidence="10" type="ORF">C8N35_108182</name>
</gene>
<reference evidence="10 11" key="1">
    <citation type="submission" date="2018-04" db="EMBL/GenBank/DDBJ databases">
        <title>Genomic Encyclopedia of Archaeal and Bacterial Type Strains, Phase II (KMG-II): from individual species to whole genera.</title>
        <authorList>
            <person name="Goeker M."/>
        </authorList>
    </citation>
    <scope>NUCLEOTIDE SEQUENCE [LARGE SCALE GENOMIC DNA]</scope>
    <source>
        <strain evidence="10 11">DSM 23382</strain>
    </source>
</reference>
<dbReference type="InterPro" id="IPR000297">
    <property type="entry name" value="PPIase_PpiC"/>
</dbReference>
<dbReference type="GO" id="GO:0003755">
    <property type="term" value="F:peptidyl-prolyl cis-trans isomerase activity"/>
    <property type="evidence" value="ECO:0007669"/>
    <property type="project" value="UniProtKB-KW"/>
</dbReference>
<dbReference type="InterPro" id="IPR023058">
    <property type="entry name" value="PPIase_PpiC_CS"/>
</dbReference>
<dbReference type="Gene3D" id="1.10.8.1040">
    <property type="match status" value="1"/>
</dbReference>
<keyword evidence="5 8" id="KW-0697">Rotamase</keyword>
<dbReference type="PANTHER" id="PTHR47245:SF2">
    <property type="entry name" value="PEPTIDYL-PROLYL CIS-TRANS ISOMERASE HP_0175-RELATED"/>
    <property type="match status" value="1"/>
</dbReference>
<dbReference type="RefSeq" id="WP_107991203.1">
    <property type="nucleotide sequence ID" value="NZ_QAYG01000008.1"/>
</dbReference>
<evidence type="ECO:0000256" key="1">
    <source>
        <dbReference type="ARBA" id="ARBA00000971"/>
    </source>
</evidence>
<protein>
    <recommendedName>
        <fullName evidence="4">Parvulin-like PPIase</fullName>
        <ecNumber evidence="3">5.2.1.8</ecNumber>
    </recommendedName>
    <alternativeName>
        <fullName evidence="6">Peptidyl-prolyl cis-trans isomerase plp</fullName>
    </alternativeName>
    <alternativeName>
        <fullName evidence="7">Rotamase plp</fullName>
    </alternativeName>
</protein>
<dbReference type="EMBL" id="QAYG01000008">
    <property type="protein sequence ID" value="PTW59145.1"/>
    <property type="molecule type" value="Genomic_DNA"/>
</dbReference>
<feature type="domain" description="PpiC" evidence="9">
    <location>
        <begin position="152"/>
        <end position="242"/>
    </location>
</feature>
<dbReference type="EC" id="5.2.1.8" evidence="3"/>
<comment type="caution">
    <text evidence="10">The sequence shown here is derived from an EMBL/GenBank/DDBJ whole genome shotgun (WGS) entry which is preliminary data.</text>
</comment>
<keyword evidence="11" id="KW-1185">Reference proteome</keyword>
<evidence type="ECO:0000256" key="4">
    <source>
        <dbReference type="ARBA" id="ARBA00018370"/>
    </source>
</evidence>
<evidence type="ECO:0000256" key="3">
    <source>
        <dbReference type="ARBA" id="ARBA00013194"/>
    </source>
</evidence>
<comment type="similarity">
    <text evidence="2">Belongs to the PpiC/parvulin rotamase family.</text>
</comment>
<evidence type="ECO:0000256" key="6">
    <source>
        <dbReference type="ARBA" id="ARBA00030642"/>
    </source>
</evidence>
<evidence type="ECO:0000256" key="8">
    <source>
        <dbReference type="PROSITE-ProRule" id="PRU00278"/>
    </source>
</evidence>
<dbReference type="OrthoDB" id="14196at2"/>